<keyword evidence="3" id="KW-1185">Reference proteome</keyword>
<evidence type="ECO:0008006" key="4">
    <source>
        <dbReference type="Google" id="ProtNLM"/>
    </source>
</evidence>
<sequence>MALGLALCLLVPPAVMAQNLYAPVARVNDRIVTEFEVQQRQRFMQLLNAPGSDRENVIDELIKDRLRDDLAARYDLKLSDEAVQSGLSDFATAPTSAWKNSPPRWNNPACRSRLSAILSSPSSPGAT</sequence>
<dbReference type="SUPFAM" id="SSF109998">
    <property type="entry name" value="Triger factor/SurA peptide-binding domain-like"/>
    <property type="match status" value="1"/>
</dbReference>
<comment type="caution">
    <text evidence="2">The sequence shown here is derived from an EMBL/GenBank/DDBJ whole genome shotgun (WGS) entry which is preliminary data.</text>
</comment>
<evidence type="ECO:0000313" key="2">
    <source>
        <dbReference type="EMBL" id="MFC6759989.1"/>
    </source>
</evidence>
<feature type="signal peptide" evidence="1">
    <location>
        <begin position="1"/>
        <end position="17"/>
    </location>
</feature>
<evidence type="ECO:0000313" key="3">
    <source>
        <dbReference type="Proteomes" id="UP001596353"/>
    </source>
</evidence>
<proteinExistence type="predicted"/>
<gene>
    <name evidence="2" type="ORF">ACFQFQ_11590</name>
</gene>
<dbReference type="Proteomes" id="UP001596353">
    <property type="component" value="Unassembled WGS sequence"/>
</dbReference>
<organism evidence="2 3">
    <name type="scientific">Sulfitobacter porphyrae</name>
    <dbReference type="NCBI Taxonomy" id="1246864"/>
    <lineage>
        <taxon>Bacteria</taxon>
        <taxon>Pseudomonadati</taxon>
        <taxon>Pseudomonadota</taxon>
        <taxon>Alphaproteobacteria</taxon>
        <taxon>Rhodobacterales</taxon>
        <taxon>Roseobacteraceae</taxon>
        <taxon>Sulfitobacter</taxon>
    </lineage>
</organism>
<evidence type="ECO:0000256" key="1">
    <source>
        <dbReference type="SAM" id="SignalP"/>
    </source>
</evidence>
<protein>
    <recommendedName>
        <fullName evidence="4">Peptidylprolyl isomerase</fullName>
    </recommendedName>
</protein>
<name>A0ABW2B4N0_9RHOB</name>
<dbReference type="Gene3D" id="1.10.4030.10">
    <property type="entry name" value="Porin chaperone SurA, peptide-binding domain"/>
    <property type="match status" value="1"/>
</dbReference>
<feature type="chain" id="PRO_5045810923" description="Peptidylprolyl isomerase" evidence="1">
    <location>
        <begin position="18"/>
        <end position="127"/>
    </location>
</feature>
<keyword evidence="1" id="KW-0732">Signal</keyword>
<reference evidence="3" key="1">
    <citation type="journal article" date="2019" name="Int. J. Syst. Evol. Microbiol.">
        <title>The Global Catalogue of Microorganisms (GCM) 10K type strain sequencing project: providing services to taxonomists for standard genome sequencing and annotation.</title>
        <authorList>
            <consortium name="The Broad Institute Genomics Platform"/>
            <consortium name="The Broad Institute Genome Sequencing Center for Infectious Disease"/>
            <person name="Wu L."/>
            <person name="Ma J."/>
        </authorList>
    </citation>
    <scope>NUCLEOTIDE SEQUENCE [LARGE SCALE GENOMIC DNA]</scope>
    <source>
        <strain evidence="3">CCUG 66188</strain>
    </source>
</reference>
<dbReference type="EMBL" id="JBHSWG010000001">
    <property type="protein sequence ID" value="MFC6759989.1"/>
    <property type="molecule type" value="Genomic_DNA"/>
</dbReference>
<dbReference type="InterPro" id="IPR027304">
    <property type="entry name" value="Trigger_fact/SurA_dom_sf"/>
</dbReference>
<accession>A0ABW2B4N0</accession>